<dbReference type="InterPro" id="IPR000270">
    <property type="entry name" value="PB1_dom"/>
</dbReference>
<dbReference type="Gene3D" id="3.10.20.90">
    <property type="entry name" value="Phosphatidylinositol 3-kinase Catalytic Subunit, Chain A, domain 1"/>
    <property type="match status" value="1"/>
</dbReference>
<feature type="region of interest" description="Disordered" evidence="1">
    <location>
        <begin position="109"/>
        <end position="129"/>
    </location>
</feature>
<sequence>MSLNQGEQLGLKFRNQHSTNCKFKIVLGNDIRRLKNPVSDINQLRQSIQKSYGDGLNTDEQKYYYYDSDDDRVDISDDEDLEEAVGRCKKKILKIYVENYDIRNDPFFQSISLPRSDKNTGPSTESQNIEAKMSELISSGKSYNESMASSVEHPQQNNFEEYKRAFDSIQDTISCEEESEEEYEPSSGEIPPEKIERKDQEVNPDEFLCQEMKNFTSSLVKGKLPQRKNTETDEKHAKLEEDKKELRSNSLPRNSDQHKFNDLRLDASSGPGISKELQQHLESEEFREIKKEWQFQVKAEKCYDKEYDRRRYTGFDRVYSKIRVASGNQEERAKLATVETSETKFSNDDMILCKKGSLISKSWIVKNVGCTIWPKNTRLKVDGKHEGLVVPMILDRLNPGDKMILTVNYQIPEYFEEENDIHYITLNLNNKRFGDFGMKLILSFNVDDELFDLKCKIEGRPKYIERVKLCD</sequence>
<protein>
    <recommendedName>
        <fullName evidence="2">PB1 domain-containing protein</fullName>
    </recommendedName>
</protein>
<feature type="compositionally biased region" description="Basic and acidic residues" evidence="1">
    <location>
        <begin position="255"/>
        <end position="265"/>
    </location>
</feature>
<dbReference type="InterPro" id="IPR013783">
    <property type="entry name" value="Ig-like_fold"/>
</dbReference>
<evidence type="ECO:0000313" key="3">
    <source>
        <dbReference type="EMBL" id="CAI2364030.1"/>
    </source>
</evidence>
<keyword evidence="4" id="KW-1185">Reference proteome</keyword>
<organism evidence="3 4">
    <name type="scientific">Euplotes crassus</name>
    <dbReference type="NCBI Taxonomy" id="5936"/>
    <lineage>
        <taxon>Eukaryota</taxon>
        <taxon>Sar</taxon>
        <taxon>Alveolata</taxon>
        <taxon>Ciliophora</taxon>
        <taxon>Intramacronucleata</taxon>
        <taxon>Spirotrichea</taxon>
        <taxon>Hypotrichia</taxon>
        <taxon>Euplotida</taxon>
        <taxon>Euplotidae</taxon>
        <taxon>Moneuplotes</taxon>
    </lineage>
</organism>
<feature type="region of interest" description="Disordered" evidence="1">
    <location>
        <begin position="219"/>
        <end position="272"/>
    </location>
</feature>
<dbReference type="InterPro" id="IPR053793">
    <property type="entry name" value="PB1-like"/>
</dbReference>
<dbReference type="AlphaFoldDB" id="A0AAD1U808"/>
<dbReference type="Pfam" id="PF00564">
    <property type="entry name" value="PB1"/>
    <property type="match status" value="1"/>
</dbReference>
<dbReference type="PROSITE" id="PS51745">
    <property type="entry name" value="PB1"/>
    <property type="match status" value="1"/>
</dbReference>
<evidence type="ECO:0000256" key="1">
    <source>
        <dbReference type="SAM" id="MobiDB-lite"/>
    </source>
</evidence>
<dbReference type="EMBL" id="CAMPGE010005182">
    <property type="protein sequence ID" value="CAI2364030.1"/>
    <property type="molecule type" value="Genomic_DNA"/>
</dbReference>
<feature type="domain" description="PB1" evidence="2">
    <location>
        <begin position="20"/>
        <end position="100"/>
    </location>
</feature>
<dbReference type="Proteomes" id="UP001295684">
    <property type="component" value="Unassembled WGS sequence"/>
</dbReference>
<dbReference type="SUPFAM" id="SSF54277">
    <property type="entry name" value="CAD &amp; PB1 domains"/>
    <property type="match status" value="1"/>
</dbReference>
<proteinExistence type="predicted"/>
<feature type="region of interest" description="Disordered" evidence="1">
    <location>
        <begin position="174"/>
        <end position="198"/>
    </location>
</feature>
<feature type="compositionally biased region" description="Basic and acidic residues" evidence="1">
    <location>
        <begin position="228"/>
        <end position="247"/>
    </location>
</feature>
<gene>
    <name evidence="3" type="ORF">ECRASSUSDP1_LOCUS5370</name>
</gene>
<accession>A0AAD1U808</accession>
<comment type="caution">
    <text evidence="3">The sequence shown here is derived from an EMBL/GenBank/DDBJ whole genome shotgun (WGS) entry which is preliminary data.</text>
</comment>
<name>A0AAD1U808_EUPCR</name>
<feature type="compositionally biased region" description="Acidic residues" evidence="1">
    <location>
        <begin position="174"/>
        <end position="184"/>
    </location>
</feature>
<evidence type="ECO:0000313" key="4">
    <source>
        <dbReference type="Proteomes" id="UP001295684"/>
    </source>
</evidence>
<dbReference type="Gene3D" id="2.60.40.10">
    <property type="entry name" value="Immunoglobulins"/>
    <property type="match status" value="1"/>
</dbReference>
<reference evidence="3" key="1">
    <citation type="submission" date="2023-07" db="EMBL/GenBank/DDBJ databases">
        <authorList>
            <consortium name="AG Swart"/>
            <person name="Singh M."/>
            <person name="Singh A."/>
            <person name="Seah K."/>
            <person name="Emmerich C."/>
        </authorList>
    </citation>
    <scope>NUCLEOTIDE SEQUENCE</scope>
    <source>
        <strain evidence="3">DP1</strain>
    </source>
</reference>
<evidence type="ECO:0000259" key="2">
    <source>
        <dbReference type="PROSITE" id="PS51745"/>
    </source>
</evidence>